<sequence length="210" mass="23252">MKEEGKNDPRFAKIVDMLINAINRAETSSLDSKKSEKGGYKTSITTPTNVPTPGSELYSVPGVCPGVPRGEGLESFEGREGMKMGADTLKSHSASVNRIGARVYECMEPGCSFRVTQKRQLTQHLATFHSRGIGVNLYFCTQDGCQYKSKNRGDLKRHLANVHDIGKKKVFECPMEGCNFKANQRSHLKQHAASMHKIALTCNEIKETKT</sequence>
<dbReference type="GO" id="GO:0008270">
    <property type="term" value="F:zinc ion binding"/>
    <property type="evidence" value="ECO:0007669"/>
    <property type="project" value="UniProtKB-KW"/>
</dbReference>
<keyword evidence="5" id="KW-0805">Transcription regulation</keyword>
<organism evidence="10 11">
    <name type="scientific">Triparma columacea</name>
    <dbReference type="NCBI Taxonomy" id="722753"/>
    <lineage>
        <taxon>Eukaryota</taxon>
        <taxon>Sar</taxon>
        <taxon>Stramenopiles</taxon>
        <taxon>Ochrophyta</taxon>
        <taxon>Bolidophyceae</taxon>
        <taxon>Parmales</taxon>
        <taxon>Triparmaceae</taxon>
        <taxon>Triparma</taxon>
    </lineage>
</organism>
<keyword evidence="3" id="KW-0863">Zinc-finger</keyword>
<keyword evidence="6" id="KW-0804">Transcription</keyword>
<evidence type="ECO:0000313" key="10">
    <source>
        <dbReference type="EMBL" id="GMI39956.1"/>
    </source>
</evidence>
<reference evidence="11" key="1">
    <citation type="journal article" date="2023" name="Commun. Biol.">
        <title>Genome analysis of Parmales, the sister group of diatoms, reveals the evolutionary specialization of diatoms from phago-mixotrophs to photoautotrophs.</title>
        <authorList>
            <person name="Ban H."/>
            <person name="Sato S."/>
            <person name="Yoshikawa S."/>
            <person name="Yamada K."/>
            <person name="Nakamura Y."/>
            <person name="Ichinomiya M."/>
            <person name="Sato N."/>
            <person name="Blanc-Mathieu R."/>
            <person name="Endo H."/>
            <person name="Kuwata A."/>
            <person name="Ogata H."/>
        </authorList>
    </citation>
    <scope>NUCLEOTIDE SEQUENCE [LARGE SCALE GENOMIC DNA]</scope>
</reference>
<evidence type="ECO:0000259" key="9">
    <source>
        <dbReference type="PROSITE" id="PS00028"/>
    </source>
</evidence>
<dbReference type="OrthoDB" id="427030at2759"/>
<evidence type="ECO:0000256" key="3">
    <source>
        <dbReference type="ARBA" id="ARBA00022771"/>
    </source>
</evidence>
<name>A0A9W7L884_9STRA</name>
<evidence type="ECO:0000256" key="5">
    <source>
        <dbReference type="ARBA" id="ARBA00023015"/>
    </source>
</evidence>
<dbReference type="Proteomes" id="UP001165065">
    <property type="component" value="Unassembled WGS sequence"/>
</dbReference>
<keyword evidence="2" id="KW-0479">Metal-binding</keyword>
<evidence type="ECO:0000313" key="11">
    <source>
        <dbReference type="Proteomes" id="UP001165065"/>
    </source>
</evidence>
<evidence type="ECO:0000256" key="6">
    <source>
        <dbReference type="ARBA" id="ARBA00023163"/>
    </source>
</evidence>
<comment type="caution">
    <text evidence="10">The sequence shown here is derived from an EMBL/GenBank/DDBJ whole genome shotgun (WGS) entry which is preliminary data.</text>
</comment>
<comment type="subcellular location">
    <subcellularLocation>
        <location evidence="1">Nucleus</location>
    </subcellularLocation>
</comment>
<dbReference type="InterPro" id="IPR051061">
    <property type="entry name" value="Zinc_finger_trans_reg"/>
</dbReference>
<dbReference type="SMART" id="SM00355">
    <property type="entry name" value="ZnF_C2H2"/>
    <property type="match status" value="3"/>
</dbReference>
<dbReference type="GO" id="GO:0006357">
    <property type="term" value="P:regulation of transcription by RNA polymerase II"/>
    <property type="evidence" value="ECO:0007669"/>
    <property type="project" value="TreeGrafter"/>
</dbReference>
<evidence type="ECO:0000256" key="4">
    <source>
        <dbReference type="ARBA" id="ARBA00022833"/>
    </source>
</evidence>
<keyword evidence="7" id="KW-0539">Nucleus</keyword>
<protein>
    <recommendedName>
        <fullName evidence="9">C2H2-type domain-containing protein</fullName>
    </recommendedName>
</protein>
<feature type="region of interest" description="Disordered" evidence="8">
    <location>
        <begin position="25"/>
        <end position="56"/>
    </location>
</feature>
<proteinExistence type="predicted"/>
<dbReference type="PANTHER" id="PTHR46179:SF13">
    <property type="entry name" value="C2H2-TYPE DOMAIN-CONTAINING PROTEIN"/>
    <property type="match status" value="1"/>
</dbReference>
<keyword evidence="4" id="KW-0862">Zinc</keyword>
<dbReference type="Gene3D" id="3.30.160.60">
    <property type="entry name" value="Classic Zinc Finger"/>
    <property type="match status" value="1"/>
</dbReference>
<dbReference type="PANTHER" id="PTHR46179">
    <property type="entry name" value="ZINC FINGER PROTEIN"/>
    <property type="match status" value="1"/>
</dbReference>
<dbReference type="InterPro" id="IPR013087">
    <property type="entry name" value="Znf_C2H2_type"/>
</dbReference>
<gene>
    <name evidence="10" type="ORF">TrCOL_g4885</name>
</gene>
<feature type="domain" description="C2H2-type" evidence="9">
    <location>
        <begin position="106"/>
        <end position="129"/>
    </location>
</feature>
<evidence type="ECO:0000256" key="8">
    <source>
        <dbReference type="SAM" id="MobiDB-lite"/>
    </source>
</evidence>
<evidence type="ECO:0000256" key="2">
    <source>
        <dbReference type="ARBA" id="ARBA00022723"/>
    </source>
</evidence>
<dbReference type="EMBL" id="BRYA01000115">
    <property type="protein sequence ID" value="GMI39956.1"/>
    <property type="molecule type" value="Genomic_DNA"/>
</dbReference>
<evidence type="ECO:0000256" key="7">
    <source>
        <dbReference type="ARBA" id="ARBA00023242"/>
    </source>
</evidence>
<dbReference type="GO" id="GO:0005634">
    <property type="term" value="C:nucleus"/>
    <property type="evidence" value="ECO:0007669"/>
    <property type="project" value="UniProtKB-SubCell"/>
</dbReference>
<keyword evidence="11" id="KW-1185">Reference proteome</keyword>
<accession>A0A9W7L884</accession>
<dbReference type="AlphaFoldDB" id="A0A9W7L884"/>
<evidence type="ECO:0000256" key="1">
    <source>
        <dbReference type="ARBA" id="ARBA00004123"/>
    </source>
</evidence>
<dbReference type="PROSITE" id="PS00028">
    <property type="entry name" value="ZINC_FINGER_C2H2_1"/>
    <property type="match status" value="1"/>
</dbReference>
<feature type="compositionally biased region" description="Polar residues" evidence="8">
    <location>
        <begin position="42"/>
        <end position="52"/>
    </location>
</feature>